<dbReference type="STRING" id="471821.TGRD_578"/>
<gene>
    <name evidence="1" type="ordered locus">TGRD_568</name>
</gene>
<dbReference type="EMBL" id="AP009510">
    <property type="protein sequence ID" value="BAG14061.1"/>
    <property type="molecule type" value="Genomic_DNA"/>
</dbReference>
<sequence length="175" mass="20805">MALQCQKFTFVVIIAFGCLKDKAQELSQRMSDEAVHFTDGGYVNACWFTLTYDNNNLPILPQYGKRSDEIKEQLKILKSYGRRYAKKSSVYNRHSYNMLPTHFEHRVNPNEYCCGCEHNELVRELNKYSTFRKLDVQTFIKDLRDYLSYHRNLKIRCFYCGEYGNILDRPHCIWA</sequence>
<proteinExistence type="predicted"/>
<evidence type="ECO:0000313" key="2">
    <source>
        <dbReference type="Proteomes" id="UP000001691"/>
    </source>
</evidence>
<dbReference type="KEGG" id="rsd:TGRD_568"/>
<keyword evidence="2" id="KW-1185">Reference proteome</keyword>
<name>B1H0M9_ENDTX</name>
<protein>
    <submittedName>
        <fullName evidence="1">Uncharacterized protein</fullName>
    </submittedName>
</protein>
<reference evidence="2" key="1">
    <citation type="journal article" date="2008" name="Proc. Natl. Acad. Sci. U.S.A.">
        <title>Complete genome of the uncultured termite group 1 bacteria in a single host protist cell.</title>
        <authorList>
            <person name="Hongoh Y."/>
            <person name="Sharma V.K."/>
            <person name="Prakash T."/>
            <person name="Noda S."/>
            <person name="Taylor T.D."/>
            <person name="Kudo T."/>
            <person name="Sakaki Y."/>
            <person name="Toyoda A."/>
            <person name="Hattori M."/>
            <person name="Ohkuma M."/>
        </authorList>
    </citation>
    <scope>NUCLEOTIDE SEQUENCE [LARGE SCALE GENOMIC DNA]</scope>
    <source>
        <strain evidence="2">Rs-D17 genomovar Ri2008</strain>
    </source>
</reference>
<dbReference type="HOGENOM" id="CLU_1531880_0_0_0"/>
<organism evidence="1 2">
    <name type="scientific">Endomicrobium trichonymphae</name>
    <dbReference type="NCBI Taxonomy" id="1408204"/>
    <lineage>
        <taxon>Bacteria</taxon>
        <taxon>Pseudomonadati</taxon>
        <taxon>Elusimicrobiota</taxon>
        <taxon>Endomicrobiia</taxon>
        <taxon>Endomicrobiales</taxon>
        <taxon>Endomicrobiaceae</taxon>
        <taxon>Candidatus Endomicrobiellum</taxon>
    </lineage>
</organism>
<dbReference type="AlphaFoldDB" id="B1H0M9"/>
<dbReference type="Proteomes" id="UP000001691">
    <property type="component" value="Chromosome"/>
</dbReference>
<dbReference type="PATRIC" id="fig|471821.5.peg.944"/>
<accession>B1H0M9</accession>
<evidence type="ECO:0000313" key="1">
    <source>
        <dbReference type="EMBL" id="BAG14061.1"/>
    </source>
</evidence>
<dbReference type="PROSITE" id="PS51257">
    <property type="entry name" value="PROKAR_LIPOPROTEIN"/>
    <property type="match status" value="1"/>
</dbReference>